<evidence type="ECO:0000313" key="3">
    <source>
        <dbReference type="Proteomes" id="UP001595384"/>
    </source>
</evidence>
<sequence length="170" mass="18818">MRFFRELSRGMTLIEVAIVLAIMGGTLCLCFPSIQQSKQSLSASALADELVMFISSAQQLANQRHQDLVIQKLPVNGAGSSTWQLQVSPQTPSMDTPLLVLEGDLFQGVEVSLHYSAQQLWVDGFRHKLSNGHIRIVDREGRSLLRVVTSYATGRIRVCAQEASRAYPQC</sequence>
<evidence type="ECO:0000313" key="2">
    <source>
        <dbReference type="EMBL" id="MFC3023089.1"/>
    </source>
</evidence>
<keyword evidence="3" id="KW-1185">Reference proteome</keyword>
<dbReference type="EMBL" id="JBHRSE010000032">
    <property type="protein sequence ID" value="MFC3023089.1"/>
    <property type="molecule type" value="Genomic_DNA"/>
</dbReference>
<accession>A0ABV7C8X0</accession>
<proteinExistence type="predicted"/>
<keyword evidence="1" id="KW-0812">Transmembrane</keyword>
<dbReference type="SUPFAM" id="SSF54523">
    <property type="entry name" value="Pili subunits"/>
    <property type="match status" value="1"/>
</dbReference>
<keyword evidence="1" id="KW-1133">Transmembrane helix</keyword>
<dbReference type="NCBIfam" id="TIGR02532">
    <property type="entry name" value="IV_pilin_GFxxxE"/>
    <property type="match status" value="1"/>
</dbReference>
<dbReference type="InterPro" id="IPR012902">
    <property type="entry name" value="N_methyl_site"/>
</dbReference>
<dbReference type="InterPro" id="IPR045584">
    <property type="entry name" value="Pilin-like"/>
</dbReference>
<gene>
    <name evidence="2" type="ORF">ACFODT_04530</name>
</gene>
<dbReference type="Proteomes" id="UP001595384">
    <property type="component" value="Unassembled WGS sequence"/>
</dbReference>
<protein>
    <submittedName>
        <fullName evidence="2">Tfp pilus assembly protein FimT/FimU</fullName>
    </submittedName>
</protein>
<dbReference type="RefSeq" id="WP_123016580.1">
    <property type="nucleotide sequence ID" value="NZ_AP024911.1"/>
</dbReference>
<reference evidence="3" key="1">
    <citation type="journal article" date="2019" name="Int. J. Syst. Evol. Microbiol.">
        <title>The Global Catalogue of Microorganisms (GCM) 10K type strain sequencing project: providing services to taxonomists for standard genome sequencing and annotation.</title>
        <authorList>
            <consortium name="The Broad Institute Genomics Platform"/>
            <consortium name="The Broad Institute Genome Sequencing Center for Infectious Disease"/>
            <person name="Wu L."/>
            <person name="Ma J."/>
        </authorList>
    </citation>
    <scope>NUCLEOTIDE SEQUENCE [LARGE SCALE GENOMIC DNA]</scope>
    <source>
        <strain evidence="3">KCTC 62784</strain>
    </source>
</reference>
<keyword evidence="1" id="KW-0472">Membrane</keyword>
<evidence type="ECO:0000256" key="1">
    <source>
        <dbReference type="SAM" id="Phobius"/>
    </source>
</evidence>
<name>A0ABV7C8X0_9VIBR</name>
<feature type="transmembrane region" description="Helical" evidence="1">
    <location>
        <begin position="12"/>
        <end position="34"/>
    </location>
</feature>
<comment type="caution">
    <text evidence="2">The sequence shown here is derived from an EMBL/GenBank/DDBJ whole genome shotgun (WGS) entry which is preliminary data.</text>
</comment>
<organism evidence="2 3">
    <name type="scientific">Vibrio zhugei</name>
    <dbReference type="NCBI Taxonomy" id="2479546"/>
    <lineage>
        <taxon>Bacteria</taxon>
        <taxon>Pseudomonadati</taxon>
        <taxon>Pseudomonadota</taxon>
        <taxon>Gammaproteobacteria</taxon>
        <taxon>Vibrionales</taxon>
        <taxon>Vibrionaceae</taxon>
        <taxon>Vibrio</taxon>
    </lineage>
</organism>